<name>A0AAW1Q447_9CHLO</name>
<dbReference type="Proteomes" id="UP001489004">
    <property type="component" value="Unassembled WGS sequence"/>
</dbReference>
<dbReference type="InterPro" id="IPR027417">
    <property type="entry name" value="P-loop_NTPase"/>
</dbReference>
<dbReference type="InterPro" id="IPR019821">
    <property type="entry name" value="Kinesin_motor_CS"/>
</dbReference>
<evidence type="ECO:0000256" key="10">
    <source>
        <dbReference type="RuleBase" id="RU000394"/>
    </source>
</evidence>
<dbReference type="Gene3D" id="3.40.850.10">
    <property type="entry name" value="Kinesin motor domain"/>
    <property type="match status" value="1"/>
</dbReference>
<keyword evidence="5 9" id="KW-0067">ATP-binding</keyword>
<evidence type="ECO:0000259" key="12">
    <source>
        <dbReference type="PROSITE" id="PS50067"/>
    </source>
</evidence>
<feature type="binding site" evidence="9">
    <location>
        <begin position="94"/>
        <end position="101"/>
    </location>
    <ligand>
        <name>ATP</name>
        <dbReference type="ChEBI" id="CHEBI:30616"/>
    </ligand>
</feature>
<evidence type="ECO:0000313" key="14">
    <source>
        <dbReference type="Proteomes" id="UP001489004"/>
    </source>
</evidence>
<dbReference type="PANTHER" id="PTHR47969:SF21">
    <property type="entry name" value="KINESIN-LIKE PROTEIN"/>
    <property type="match status" value="1"/>
</dbReference>
<proteinExistence type="inferred from homology"/>
<evidence type="ECO:0000256" key="2">
    <source>
        <dbReference type="ARBA" id="ARBA00022490"/>
    </source>
</evidence>
<dbReference type="AlphaFoldDB" id="A0AAW1Q447"/>
<comment type="subcellular location">
    <subcellularLocation>
        <location evidence="1">Cytoplasm</location>
        <location evidence="1">Cytoskeleton</location>
    </subcellularLocation>
</comment>
<evidence type="ECO:0000256" key="4">
    <source>
        <dbReference type="ARBA" id="ARBA00022741"/>
    </source>
</evidence>
<keyword evidence="8" id="KW-0206">Cytoskeleton</keyword>
<feature type="coiled-coil region" evidence="11">
    <location>
        <begin position="450"/>
        <end position="521"/>
    </location>
</feature>
<dbReference type="Pfam" id="PF00225">
    <property type="entry name" value="Kinesin"/>
    <property type="match status" value="1"/>
</dbReference>
<dbReference type="FunFam" id="3.40.850.10:FF:000029">
    <property type="entry name" value="Kinesin-like protein KIF17"/>
    <property type="match status" value="1"/>
</dbReference>
<dbReference type="InterPro" id="IPR036961">
    <property type="entry name" value="Kinesin_motor_dom_sf"/>
</dbReference>
<evidence type="ECO:0000256" key="5">
    <source>
        <dbReference type="ARBA" id="ARBA00022840"/>
    </source>
</evidence>
<comment type="caution">
    <text evidence="13">The sequence shown here is derived from an EMBL/GenBank/DDBJ whole genome shotgun (WGS) entry which is preliminary data.</text>
</comment>
<keyword evidence="3 10" id="KW-0493">Microtubule</keyword>
<dbReference type="PROSITE" id="PS00411">
    <property type="entry name" value="KINESIN_MOTOR_1"/>
    <property type="match status" value="1"/>
</dbReference>
<sequence length="571" mass="61889">MATTKATECVKVVVRCRPLSGAERAEQRRSIVAVDHNEHQVQVHPPTAGEETKTFTFDQVYDGESSQQDVYREAAKPIVDAVLDGYNGTIFAYGQTGCGKTYTMEGSDGNKGVIPNAFQHIFADIANGGAREYLVRASYLEIYNEDIRDLLAATSQHRLQLKESADRGVHVRGLMQFVVKDMAEISSILQVGQKNRSVGATLMNQESSRSHSIFSITVETATRSQSAPGAPIRVGKLNLVDLAGSERQSKTGATGDRLKEATKINLSLSALGNVISALVDPRSSHIPYRDSKLTRLLQDSLGGNTKTVMIAHVGPADYNFEETLSTLRYANRAKNIANKPRVNEDPKDTMLREFQDEIAQLKLQLQATEQPAKVTQMEKVVEVPASEAVLARLREAMREDVEAAVRAAVSSSALEAAREEAGRAARAHLEAALAQAAVGQEEAARAYAQLARHQADLACYAAQIQSQQQERSLLERKLAALESKVLCGGANMLEVVEALEEQAAKAEAALAAQQARENENEGRLAGLAEARRALEQRWASVAEEVAGKRAQTLTAYTADLTVPAGCKPITA</sequence>
<organism evidence="13 14">
    <name type="scientific">[Myrmecia] bisecta</name>
    <dbReference type="NCBI Taxonomy" id="41462"/>
    <lineage>
        <taxon>Eukaryota</taxon>
        <taxon>Viridiplantae</taxon>
        <taxon>Chlorophyta</taxon>
        <taxon>core chlorophytes</taxon>
        <taxon>Trebouxiophyceae</taxon>
        <taxon>Trebouxiales</taxon>
        <taxon>Trebouxiaceae</taxon>
        <taxon>Myrmecia</taxon>
    </lineage>
</organism>
<evidence type="ECO:0000256" key="3">
    <source>
        <dbReference type="ARBA" id="ARBA00022701"/>
    </source>
</evidence>
<dbReference type="GO" id="GO:0003777">
    <property type="term" value="F:microtubule motor activity"/>
    <property type="evidence" value="ECO:0007669"/>
    <property type="project" value="InterPro"/>
</dbReference>
<dbReference type="GO" id="GO:0008017">
    <property type="term" value="F:microtubule binding"/>
    <property type="evidence" value="ECO:0007669"/>
    <property type="project" value="InterPro"/>
</dbReference>
<dbReference type="PROSITE" id="PS50067">
    <property type="entry name" value="KINESIN_MOTOR_2"/>
    <property type="match status" value="1"/>
</dbReference>
<dbReference type="SUPFAM" id="SSF52540">
    <property type="entry name" value="P-loop containing nucleoside triphosphate hydrolases"/>
    <property type="match status" value="1"/>
</dbReference>
<evidence type="ECO:0000256" key="7">
    <source>
        <dbReference type="ARBA" id="ARBA00023175"/>
    </source>
</evidence>
<evidence type="ECO:0000313" key="13">
    <source>
        <dbReference type="EMBL" id="KAK9817020.1"/>
    </source>
</evidence>
<gene>
    <name evidence="13" type="ORF">WJX72_008464</name>
</gene>
<dbReference type="PANTHER" id="PTHR47969">
    <property type="entry name" value="CHROMOSOME-ASSOCIATED KINESIN KIF4A-RELATED"/>
    <property type="match status" value="1"/>
</dbReference>
<feature type="domain" description="Kinesin motor" evidence="12">
    <location>
        <begin position="9"/>
        <end position="336"/>
    </location>
</feature>
<evidence type="ECO:0000256" key="11">
    <source>
        <dbReference type="SAM" id="Coils"/>
    </source>
</evidence>
<keyword evidence="7 9" id="KW-0505">Motor protein</keyword>
<keyword evidence="6 11" id="KW-0175">Coiled coil</keyword>
<dbReference type="InterPro" id="IPR027640">
    <property type="entry name" value="Kinesin-like_fam"/>
</dbReference>
<evidence type="ECO:0000256" key="8">
    <source>
        <dbReference type="ARBA" id="ARBA00023212"/>
    </source>
</evidence>
<dbReference type="GO" id="GO:0005874">
    <property type="term" value="C:microtubule"/>
    <property type="evidence" value="ECO:0007669"/>
    <property type="project" value="UniProtKB-KW"/>
</dbReference>
<dbReference type="EMBL" id="JALJOR010000005">
    <property type="protein sequence ID" value="KAK9817020.1"/>
    <property type="molecule type" value="Genomic_DNA"/>
</dbReference>
<evidence type="ECO:0000256" key="1">
    <source>
        <dbReference type="ARBA" id="ARBA00004245"/>
    </source>
</evidence>
<dbReference type="GO" id="GO:0007018">
    <property type="term" value="P:microtubule-based movement"/>
    <property type="evidence" value="ECO:0007669"/>
    <property type="project" value="InterPro"/>
</dbReference>
<evidence type="ECO:0000256" key="9">
    <source>
        <dbReference type="PROSITE-ProRule" id="PRU00283"/>
    </source>
</evidence>
<dbReference type="PRINTS" id="PR00380">
    <property type="entry name" value="KINESINHEAVY"/>
</dbReference>
<reference evidence="13 14" key="1">
    <citation type="journal article" date="2024" name="Nat. Commun.">
        <title>Phylogenomics reveals the evolutionary origins of lichenization in chlorophyte algae.</title>
        <authorList>
            <person name="Puginier C."/>
            <person name="Libourel C."/>
            <person name="Otte J."/>
            <person name="Skaloud P."/>
            <person name="Haon M."/>
            <person name="Grisel S."/>
            <person name="Petersen M."/>
            <person name="Berrin J.G."/>
            <person name="Delaux P.M."/>
            <person name="Dal Grande F."/>
            <person name="Keller J."/>
        </authorList>
    </citation>
    <scope>NUCLEOTIDE SEQUENCE [LARGE SCALE GENOMIC DNA]</scope>
    <source>
        <strain evidence="13 14">SAG 2043</strain>
    </source>
</reference>
<dbReference type="GO" id="GO:0005524">
    <property type="term" value="F:ATP binding"/>
    <property type="evidence" value="ECO:0007669"/>
    <property type="project" value="UniProtKB-UniRule"/>
</dbReference>
<keyword evidence="14" id="KW-1185">Reference proteome</keyword>
<protein>
    <recommendedName>
        <fullName evidence="10">Kinesin-like protein</fullName>
    </recommendedName>
</protein>
<accession>A0AAW1Q447</accession>
<evidence type="ECO:0000256" key="6">
    <source>
        <dbReference type="ARBA" id="ARBA00023054"/>
    </source>
</evidence>
<dbReference type="SMART" id="SM00129">
    <property type="entry name" value="KISc"/>
    <property type="match status" value="1"/>
</dbReference>
<comment type="similarity">
    <text evidence="9 10">Belongs to the TRAFAC class myosin-kinesin ATPase superfamily. Kinesin family.</text>
</comment>
<keyword evidence="2" id="KW-0963">Cytoplasm</keyword>
<dbReference type="InterPro" id="IPR001752">
    <property type="entry name" value="Kinesin_motor_dom"/>
</dbReference>
<keyword evidence="4 9" id="KW-0547">Nucleotide-binding</keyword>